<dbReference type="GO" id="GO:0006109">
    <property type="term" value="P:regulation of carbohydrate metabolic process"/>
    <property type="evidence" value="ECO:0007669"/>
    <property type="project" value="InterPro"/>
</dbReference>
<sequence length="139" mass="14531">MSGRETVHASTVAIAGRAVLLMGPSGAGKSDLALRLIDRGAMLVSDDYTDVTPTPDELIATPPATIAGQIEVRGLGIVDLPHLAAAPVALVVLLDVPVERMPEPRTHVLAGRAVPAIALDPFELSAAIKVELAMRRIEM</sequence>
<evidence type="ECO:0000259" key="1">
    <source>
        <dbReference type="Pfam" id="PF07475"/>
    </source>
</evidence>
<organism evidence="2 3">
    <name type="scientific">Sphingomonas lycopersici</name>
    <dbReference type="NCBI Taxonomy" id="2951807"/>
    <lineage>
        <taxon>Bacteria</taxon>
        <taxon>Pseudomonadati</taxon>
        <taxon>Pseudomonadota</taxon>
        <taxon>Alphaproteobacteria</taxon>
        <taxon>Sphingomonadales</taxon>
        <taxon>Sphingomonadaceae</taxon>
        <taxon>Sphingomonas</taxon>
    </lineage>
</organism>
<dbReference type="Proteomes" id="UP001165565">
    <property type="component" value="Unassembled WGS sequence"/>
</dbReference>
<keyword evidence="3" id="KW-1185">Reference proteome</keyword>
<evidence type="ECO:0000313" key="3">
    <source>
        <dbReference type="Proteomes" id="UP001165565"/>
    </source>
</evidence>
<keyword evidence="2" id="KW-0808">Transferase</keyword>
<dbReference type="EMBL" id="JANFAV010000003">
    <property type="protein sequence ID" value="MCW6534609.1"/>
    <property type="molecule type" value="Genomic_DNA"/>
</dbReference>
<dbReference type="GO" id="GO:0000155">
    <property type="term" value="F:phosphorelay sensor kinase activity"/>
    <property type="evidence" value="ECO:0007669"/>
    <property type="project" value="InterPro"/>
</dbReference>
<accession>A0AA41ZCY4</accession>
<dbReference type="Pfam" id="PF07475">
    <property type="entry name" value="Hpr_kinase_C"/>
    <property type="match status" value="1"/>
</dbReference>
<dbReference type="GO" id="GO:0005524">
    <property type="term" value="F:ATP binding"/>
    <property type="evidence" value="ECO:0007669"/>
    <property type="project" value="InterPro"/>
</dbReference>
<protein>
    <submittedName>
        <fullName evidence="2">HPr kinase/phosphatase C-terminal domain-containing protein</fullName>
    </submittedName>
</protein>
<dbReference type="RefSeq" id="WP_265268470.1">
    <property type="nucleotide sequence ID" value="NZ_JANFAU010000002.1"/>
</dbReference>
<gene>
    <name evidence="2" type="ORF">NEE01_07395</name>
</gene>
<comment type="caution">
    <text evidence="2">The sequence shown here is derived from an EMBL/GenBank/DDBJ whole genome shotgun (WGS) entry which is preliminary data.</text>
</comment>
<feature type="domain" description="HPr kinase/phosphorylase C-terminal" evidence="1">
    <location>
        <begin position="2"/>
        <end position="82"/>
    </location>
</feature>
<dbReference type="SUPFAM" id="SSF53795">
    <property type="entry name" value="PEP carboxykinase-like"/>
    <property type="match status" value="1"/>
</dbReference>
<reference evidence="2" key="1">
    <citation type="submission" date="2022-06" db="EMBL/GenBank/DDBJ databases">
        <title>Sphingomonas sp. nov. isolated from rhizosphere soil of tomato.</title>
        <authorList>
            <person name="Dong H."/>
            <person name="Gao R."/>
        </authorList>
    </citation>
    <scope>NUCLEOTIDE SEQUENCE</scope>
    <source>
        <strain evidence="2">MMSM24</strain>
    </source>
</reference>
<dbReference type="Gene3D" id="3.40.50.300">
    <property type="entry name" value="P-loop containing nucleotide triphosphate hydrolases"/>
    <property type="match status" value="1"/>
</dbReference>
<proteinExistence type="predicted"/>
<keyword evidence="2" id="KW-0418">Kinase</keyword>
<dbReference type="InterPro" id="IPR027417">
    <property type="entry name" value="P-loop_NTPase"/>
</dbReference>
<evidence type="ECO:0000313" key="2">
    <source>
        <dbReference type="EMBL" id="MCW6534609.1"/>
    </source>
</evidence>
<name>A0AA41ZCY4_9SPHN</name>
<dbReference type="CDD" id="cd01918">
    <property type="entry name" value="HprK_C"/>
    <property type="match status" value="1"/>
</dbReference>
<dbReference type="InterPro" id="IPR011104">
    <property type="entry name" value="Hpr_kin/Pase_C"/>
</dbReference>
<dbReference type="AlphaFoldDB" id="A0AA41ZCY4"/>